<evidence type="ECO:0000256" key="1">
    <source>
        <dbReference type="SAM" id="SignalP"/>
    </source>
</evidence>
<organism evidence="2 3">
    <name type="scientific">Seminavis robusta</name>
    <dbReference type="NCBI Taxonomy" id="568900"/>
    <lineage>
        <taxon>Eukaryota</taxon>
        <taxon>Sar</taxon>
        <taxon>Stramenopiles</taxon>
        <taxon>Ochrophyta</taxon>
        <taxon>Bacillariophyta</taxon>
        <taxon>Bacillariophyceae</taxon>
        <taxon>Bacillariophycidae</taxon>
        <taxon>Naviculales</taxon>
        <taxon>Naviculaceae</taxon>
        <taxon>Seminavis</taxon>
    </lineage>
</organism>
<proteinExistence type="predicted"/>
<dbReference type="EMBL" id="CAICTM010000262">
    <property type="protein sequence ID" value="CAB9506346.1"/>
    <property type="molecule type" value="Genomic_DNA"/>
</dbReference>
<dbReference type="Proteomes" id="UP001153069">
    <property type="component" value="Unassembled WGS sequence"/>
</dbReference>
<dbReference type="Gene3D" id="3.10.450.50">
    <property type="match status" value="2"/>
</dbReference>
<reference evidence="2" key="1">
    <citation type="submission" date="2020-06" db="EMBL/GenBank/DDBJ databases">
        <authorList>
            <consortium name="Plant Systems Biology data submission"/>
        </authorList>
    </citation>
    <scope>NUCLEOTIDE SEQUENCE</scope>
    <source>
        <strain evidence="2">D6</strain>
    </source>
</reference>
<dbReference type="SUPFAM" id="SSF54427">
    <property type="entry name" value="NTF2-like"/>
    <property type="match status" value="2"/>
</dbReference>
<dbReference type="PANTHER" id="PTHR33698">
    <property type="entry name" value="NUCLEAR TRANSPORT FACTOR 2 (NTF2)-LIKE PROTEIN"/>
    <property type="match status" value="1"/>
</dbReference>
<feature type="signal peptide" evidence="1">
    <location>
        <begin position="1"/>
        <end position="23"/>
    </location>
</feature>
<keyword evidence="1" id="KW-0732">Signal</keyword>
<keyword evidence="3" id="KW-1185">Reference proteome</keyword>
<comment type="caution">
    <text evidence="2">The sequence shown here is derived from an EMBL/GenBank/DDBJ whole genome shotgun (WGS) entry which is preliminary data.</text>
</comment>
<evidence type="ECO:0000313" key="3">
    <source>
        <dbReference type="Proteomes" id="UP001153069"/>
    </source>
</evidence>
<dbReference type="InterPro" id="IPR032710">
    <property type="entry name" value="NTF2-like_dom_sf"/>
</dbReference>
<feature type="chain" id="PRO_5040405563" description="SnoaL-like domain-containing protein" evidence="1">
    <location>
        <begin position="24"/>
        <end position="343"/>
    </location>
</feature>
<gene>
    <name evidence="2" type="ORF">SEMRO_263_G102410.1</name>
</gene>
<evidence type="ECO:0008006" key="4">
    <source>
        <dbReference type="Google" id="ProtNLM"/>
    </source>
</evidence>
<protein>
    <recommendedName>
        <fullName evidence="4">SnoaL-like domain-containing protein</fullName>
    </recommendedName>
</protein>
<dbReference type="OrthoDB" id="201750at2759"/>
<accession>A0A9N8DPX8</accession>
<sequence>MWSPFARVTVVAVLALSSSVTNGFSLQRSSSASSCTLLRAASSASSTRFCRAKELIKELVEDSKCFSSESGAKAFGEACATDIVYEDCYEPQPIVGQLDVTNHMLDKVAQRQGRGDVRLDKISDGDMACGFAWTWISGNEEGLRGTTFIQLNDAGKIQYVREIPEPLYKPGNLTLELLRAVTADAEPKPPKEYEQQTPTVANEVAKYLFLEVQGSSVDESMRMFDDKIKYRDFNYEEILSGLEEVRGFIADFSFPGIEFRPERFDDGVDSTCFTWEVVLEGAPDTIKGISFYELSPESRKIVYVRDVPESAIKPPILGKLARQSRPGLGVFQGVPKGSRPGGM</sequence>
<evidence type="ECO:0000313" key="2">
    <source>
        <dbReference type="EMBL" id="CAB9506346.1"/>
    </source>
</evidence>
<dbReference type="AlphaFoldDB" id="A0A9N8DPX8"/>
<dbReference type="PANTHER" id="PTHR33698:SF3">
    <property type="entry name" value="OS09G0266000 PROTEIN"/>
    <property type="match status" value="1"/>
</dbReference>
<name>A0A9N8DPX8_9STRA</name>